<keyword evidence="9 17" id="KW-0963">Cytoplasm</keyword>
<evidence type="ECO:0000256" key="7">
    <source>
        <dbReference type="ARBA" id="ARBA00016544"/>
    </source>
</evidence>
<feature type="binding site" evidence="19">
    <location>
        <position position="331"/>
    </location>
    <ligand>
        <name>phosphoenolpyruvate</name>
        <dbReference type="ChEBI" id="CHEBI:58702"/>
    </ligand>
</feature>
<keyword evidence="8 17" id="KW-0813">Transport</keyword>
<dbReference type="InterPro" id="IPR036618">
    <property type="entry name" value="PtsI_HPr-bd_sf"/>
</dbReference>
<dbReference type="PIRSF" id="PIRSF000732">
    <property type="entry name" value="PTS_enzyme_I"/>
    <property type="match status" value="1"/>
</dbReference>
<dbReference type="Pfam" id="PF05524">
    <property type="entry name" value="PEP-utilisers_N"/>
    <property type="match status" value="1"/>
</dbReference>
<evidence type="ECO:0000256" key="19">
    <source>
        <dbReference type="PIRSR" id="PIRSR000732-2"/>
    </source>
</evidence>
<dbReference type="InterPro" id="IPR050499">
    <property type="entry name" value="PEP-utilizing_PTS_enzyme"/>
</dbReference>
<evidence type="ECO:0000313" key="24">
    <source>
        <dbReference type="EMBL" id="MBS5333124.1"/>
    </source>
</evidence>
<evidence type="ECO:0000256" key="10">
    <source>
        <dbReference type="ARBA" id="ARBA00022597"/>
    </source>
</evidence>
<keyword evidence="14 17" id="KW-0418">Kinase</keyword>
<dbReference type="PANTHER" id="PTHR46244">
    <property type="entry name" value="PHOSPHOENOLPYRUVATE-PROTEIN PHOSPHOTRANSFERASE"/>
    <property type="match status" value="1"/>
</dbReference>
<evidence type="ECO:0000256" key="6">
    <source>
        <dbReference type="ARBA" id="ARBA00012232"/>
    </source>
</evidence>
<evidence type="ECO:0000259" key="22">
    <source>
        <dbReference type="Pfam" id="PF02896"/>
    </source>
</evidence>
<dbReference type="EC" id="2.7.3.9" evidence="6 17"/>
<dbReference type="InterPro" id="IPR015813">
    <property type="entry name" value="Pyrv/PenolPyrv_kinase-like_dom"/>
</dbReference>
<comment type="similarity">
    <text evidence="5 17">Belongs to the PEP-utilizing enzyme family.</text>
</comment>
<proteinExistence type="inferred from homology"/>
<dbReference type="PANTHER" id="PTHR46244:SF3">
    <property type="entry name" value="PHOSPHOENOLPYRUVATE-PROTEIN PHOSPHOTRANSFERASE"/>
    <property type="match status" value="1"/>
</dbReference>
<dbReference type="Gene3D" id="3.20.20.60">
    <property type="entry name" value="Phosphoenolpyruvate-binding domains"/>
    <property type="match status" value="1"/>
</dbReference>
<keyword evidence="13 17" id="KW-0479">Metal-binding</keyword>
<feature type="binding site" evidence="20">
    <location>
        <position position="430"/>
    </location>
    <ligand>
        <name>Mg(2+)</name>
        <dbReference type="ChEBI" id="CHEBI:18420"/>
    </ligand>
</feature>
<dbReference type="GO" id="GO:0009401">
    <property type="term" value="P:phosphoenolpyruvate-dependent sugar phosphotransferase system"/>
    <property type="evidence" value="ECO:0007669"/>
    <property type="project" value="UniProtKB-KW"/>
</dbReference>
<dbReference type="InterPro" id="IPR024692">
    <property type="entry name" value="PTS_EI"/>
</dbReference>
<evidence type="ECO:0000256" key="5">
    <source>
        <dbReference type="ARBA" id="ARBA00007837"/>
    </source>
</evidence>
<evidence type="ECO:0000256" key="18">
    <source>
        <dbReference type="PIRSR" id="PIRSR000732-1"/>
    </source>
</evidence>
<keyword evidence="10 17" id="KW-0762">Sugar transport</keyword>
<evidence type="ECO:0000256" key="13">
    <source>
        <dbReference type="ARBA" id="ARBA00022723"/>
    </source>
</evidence>
<feature type="domain" description="PEP-utilising enzyme C-terminal" evidence="22">
    <location>
        <begin position="253"/>
        <end position="539"/>
    </location>
</feature>
<comment type="function">
    <text evidence="3 17">General (non sugar-specific) component of the phosphoenolpyruvate-dependent sugar phosphotransferase system (sugar PTS). This major carbohydrate active-transport system catalyzes the phosphorylation of incoming sugar substrates concomitantly with their translocation across the cell membrane. Enzyme I transfers the phosphoryl group from phosphoenolpyruvate (PEP) to the phosphoryl carrier protein (HPr).</text>
</comment>
<accession>A0A943HII6</accession>
<feature type="binding site" evidence="19">
    <location>
        <position position="295"/>
    </location>
    <ligand>
        <name>phosphoenolpyruvate</name>
        <dbReference type="ChEBI" id="CHEBI:58702"/>
    </ligand>
</feature>
<dbReference type="PRINTS" id="PR01736">
    <property type="entry name" value="PHPHTRNFRASE"/>
</dbReference>
<organism evidence="24 25">
    <name type="scientific">Subdoligranulum variabile</name>
    <dbReference type="NCBI Taxonomy" id="214851"/>
    <lineage>
        <taxon>Bacteria</taxon>
        <taxon>Bacillati</taxon>
        <taxon>Bacillota</taxon>
        <taxon>Clostridia</taxon>
        <taxon>Eubacteriales</taxon>
        <taxon>Oscillospiraceae</taxon>
        <taxon>Subdoligranulum</taxon>
    </lineage>
</organism>
<dbReference type="Gene3D" id="3.50.30.10">
    <property type="entry name" value="Phosphohistidine domain"/>
    <property type="match status" value="1"/>
</dbReference>
<feature type="binding site" evidence="19">
    <location>
        <begin position="453"/>
        <end position="454"/>
    </location>
    <ligand>
        <name>phosphoenolpyruvate</name>
        <dbReference type="ChEBI" id="CHEBI:58702"/>
    </ligand>
</feature>
<dbReference type="Pfam" id="PF02896">
    <property type="entry name" value="PEP-utilizers_C"/>
    <property type="match status" value="1"/>
</dbReference>
<dbReference type="Pfam" id="PF00391">
    <property type="entry name" value="PEP-utilizers"/>
    <property type="match status" value="1"/>
</dbReference>
<reference evidence="24" key="1">
    <citation type="submission" date="2021-02" db="EMBL/GenBank/DDBJ databases">
        <title>Infant gut strain persistence is associated with maternal origin, phylogeny, and functional potential including surface adhesion and iron acquisition.</title>
        <authorList>
            <person name="Lou Y.C."/>
        </authorList>
    </citation>
    <scope>NUCLEOTIDE SEQUENCE</scope>
    <source>
        <strain evidence="24">L3_101_000M1_dasL3_101_000M1_concoct_87</strain>
    </source>
</reference>
<evidence type="ECO:0000256" key="2">
    <source>
        <dbReference type="ARBA" id="ARBA00001946"/>
    </source>
</evidence>
<dbReference type="InterPro" id="IPR036637">
    <property type="entry name" value="Phosphohistidine_dom_sf"/>
</dbReference>
<feature type="binding site" evidence="20">
    <location>
        <position position="454"/>
    </location>
    <ligand>
        <name>Mg(2+)</name>
        <dbReference type="ChEBI" id="CHEBI:18420"/>
    </ligand>
</feature>
<dbReference type="SUPFAM" id="SSF52009">
    <property type="entry name" value="Phosphohistidine domain"/>
    <property type="match status" value="1"/>
</dbReference>
<dbReference type="EMBL" id="JAGZGG010000030">
    <property type="protein sequence ID" value="MBS5333124.1"/>
    <property type="molecule type" value="Genomic_DNA"/>
</dbReference>
<dbReference type="GO" id="GO:0008965">
    <property type="term" value="F:phosphoenolpyruvate-protein phosphotransferase activity"/>
    <property type="evidence" value="ECO:0007669"/>
    <property type="project" value="UniProtKB-EC"/>
</dbReference>
<evidence type="ECO:0000256" key="8">
    <source>
        <dbReference type="ARBA" id="ARBA00022448"/>
    </source>
</evidence>
<evidence type="ECO:0000256" key="11">
    <source>
        <dbReference type="ARBA" id="ARBA00022679"/>
    </source>
</evidence>
<evidence type="ECO:0000259" key="23">
    <source>
        <dbReference type="Pfam" id="PF05524"/>
    </source>
</evidence>
<evidence type="ECO:0000256" key="3">
    <source>
        <dbReference type="ARBA" id="ARBA00002728"/>
    </source>
</evidence>
<dbReference type="InterPro" id="IPR006318">
    <property type="entry name" value="PTS_EI-like"/>
</dbReference>
<dbReference type="InterPro" id="IPR008731">
    <property type="entry name" value="PTS_EIN"/>
</dbReference>
<dbReference type="GO" id="GO:0016301">
    <property type="term" value="F:kinase activity"/>
    <property type="evidence" value="ECO:0007669"/>
    <property type="project" value="UniProtKB-KW"/>
</dbReference>
<evidence type="ECO:0000256" key="14">
    <source>
        <dbReference type="ARBA" id="ARBA00022777"/>
    </source>
</evidence>
<evidence type="ECO:0000313" key="25">
    <source>
        <dbReference type="Proteomes" id="UP000759273"/>
    </source>
</evidence>
<dbReference type="GO" id="GO:0046872">
    <property type="term" value="F:metal ion binding"/>
    <property type="evidence" value="ECO:0007669"/>
    <property type="project" value="UniProtKB-KW"/>
</dbReference>
<feature type="domain" description="Phosphotransferase system enzyme I N-terminal" evidence="23">
    <location>
        <begin position="5"/>
        <end position="126"/>
    </location>
</feature>
<feature type="active site" description="Proton donor" evidence="18">
    <location>
        <position position="501"/>
    </location>
</feature>
<dbReference type="SUPFAM" id="SSF51621">
    <property type="entry name" value="Phosphoenolpyruvate/pyruvate domain"/>
    <property type="match status" value="1"/>
</dbReference>
<dbReference type="InterPro" id="IPR000121">
    <property type="entry name" value="PEP_util_C"/>
</dbReference>
<feature type="binding site" evidence="19">
    <location>
        <position position="464"/>
    </location>
    <ligand>
        <name>phosphoenolpyruvate</name>
        <dbReference type="ChEBI" id="CHEBI:58702"/>
    </ligand>
</feature>
<feature type="domain" description="PEP-utilising enzyme mobile" evidence="21">
    <location>
        <begin position="155"/>
        <end position="224"/>
    </location>
</feature>
<protein>
    <recommendedName>
        <fullName evidence="7 17">Phosphoenolpyruvate-protein phosphotransferase</fullName>
        <ecNumber evidence="6 17">2.7.3.9</ecNumber>
    </recommendedName>
    <alternativeName>
        <fullName evidence="16 17">Phosphotransferase system, enzyme I</fullName>
    </alternativeName>
</protein>
<evidence type="ECO:0000259" key="21">
    <source>
        <dbReference type="Pfam" id="PF00391"/>
    </source>
</evidence>
<keyword evidence="12 17" id="KW-0598">Phosphotransferase system</keyword>
<evidence type="ECO:0000256" key="20">
    <source>
        <dbReference type="PIRSR" id="PIRSR000732-3"/>
    </source>
</evidence>
<gene>
    <name evidence="24" type="primary">ptsP</name>
    <name evidence="24" type="ORF">KHY36_11430</name>
</gene>
<keyword evidence="11 17" id="KW-0808">Transferase</keyword>
<comment type="cofactor">
    <cofactor evidence="2 17 20">
        <name>Mg(2+)</name>
        <dbReference type="ChEBI" id="CHEBI:18420"/>
    </cofactor>
</comment>
<name>A0A943HII6_9FIRM</name>
<evidence type="ECO:0000256" key="16">
    <source>
        <dbReference type="ARBA" id="ARBA00033235"/>
    </source>
</evidence>
<dbReference type="InterPro" id="IPR040442">
    <property type="entry name" value="Pyrv_kinase-like_dom_sf"/>
</dbReference>
<feature type="active site" description="Tele-phosphohistidine intermediate" evidence="18">
    <location>
        <position position="188"/>
    </location>
</feature>
<dbReference type="GO" id="GO:0005737">
    <property type="term" value="C:cytoplasm"/>
    <property type="evidence" value="ECO:0007669"/>
    <property type="project" value="UniProtKB-SubCell"/>
</dbReference>
<dbReference type="AlphaFoldDB" id="A0A943HII6"/>
<dbReference type="SUPFAM" id="SSF47831">
    <property type="entry name" value="Enzyme I of the PEP:sugar phosphotransferase system HPr-binding (sub)domain"/>
    <property type="match status" value="1"/>
</dbReference>
<dbReference type="Gene3D" id="1.10.274.10">
    <property type="entry name" value="PtsI, HPr-binding domain"/>
    <property type="match status" value="1"/>
</dbReference>
<sequence>MITIQGKGVSAGVGVGPLYFYRRATAEIKRYTVEDTDAEWHRFKGAQTGAVEQLGVLAEQARKEAGDEAAMLFETHQMMAEDLDYEEAIEDRILNQKMNAEAAVSDTAEQFAEMFASMDDAYMQARAADVKDVSQRILSILCGIVQGGIASDVPVLLCADDLAPSETIQLDKSKILGFITAGGSGSSHTAILARTMGIPAIVGMGDALKPEYEGRQAIADGATGALVIDPDDDTRDRLLKKRDEQLRLQRLLETLKGQANTTKDGKTIRIYCNIGSPEDVHAVQVNDGGGIGLFRSEFLYLNTSDYPTEDQQFEAYKQVLSDMDGKEVIIRTLDIGADKQIGYFNLPKEDNPAMGMRALRICLTRPEIFKTQLRALFRASAFGKLGIMFPMVTSVWEVREAKKLCEEVKRELKHEGTPYSEDVQIGIMIETPAAAVMSDRLAKEVDFFSIGTNDLTQYTLACDRQNNDLGRFYDPHHPAVLRLIQMVTENAHKNGIWVGICGELGADLALTETFLAIGVDELSVTPRSVLPLRNAVRMTDTRETSERILAELDSDYTAR</sequence>
<dbReference type="Proteomes" id="UP000759273">
    <property type="component" value="Unassembled WGS sequence"/>
</dbReference>
<comment type="catalytic activity">
    <reaction evidence="1 17">
        <text>L-histidyl-[protein] + phosphoenolpyruvate = N(pros)-phospho-L-histidyl-[protein] + pyruvate</text>
        <dbReference type="Rhea" id="RHEA:23880"/>
        <dbReference type="Rhea" id="RHEA-COMP:9745"/>
        <dbReference type="Rhea" id="RHEA-COMP:9746"/>
        <dbReference type="ChEBI" id="CHEBI:15361"/>
        <dbReference type="ChEBI" id="CHEBI:29979"/>
        <dbReference type="ChEBI" id="CHEBI:58702"/>
        <dbReference type="ChEBI" id="CHEBI:64837"/>
        <dbReference type="EC" id="2.7.3.9"/>
    </reaction>
</comment>
<evidence type="ECO:0000256" key="12">
    <source>
        <dbReference type="ARBA" id="ARBA00022683"/>
    </source>
</evidence>
<evidence type="ECO:0000256" key="4">
    <source>
        <dbReference type="ARBA" id="ARBA00004496"/>
    </source>
</evidence>
<evidence type="ECO:0000256" key="1">
    <source>
        <dbReference type="ARBA" id="ARBA00000683"/>
    </source>
</evidence>
<comment type="subcellular location">
    <subcellularLocation>
        <location evidence="4 17">Cytoplasm</location>
    </subcellularLocation>
</comment>
<evidence type="ECO:0000256" key="15">
    <source>
        <dbReference type="ARBA" id="ARBA00022842"/>
    </source>
</evidence>
<dbReference type="PROSITE" id="PS00742">
    <property type="entry name" value="PEP_ENZYMES_2"/>
    <property type="match status" value="1"/>
</dbReference>
<comment type="caution">
    <text evidence="24">The sequence shown here is derived from an EMBL/GenBank/DDBJ whole genome shotgun (WGS) entry which is preliminary data.</text>
</comment>
<dbReference type="InterPro" id="IPR023151">
    <property type="entry name" value="PEP_util_CS"/>
</dbReference>
<dbReference type="InterPro" id="IPR008279">
    <property type="entry name" value="PEP-util_enz_mobile_dom"/>
</dbReference>
<evidence type="ECO:0000256" key="9">
    <source>
        <dbReference type="ARBA" id="ARBA00022490"/>
    </source>
</evidence>
<evidence type="ECO:0000256" key="17">
    <source>
        <dbReference type="PIRNR" id="PIRNR000732"/>
    </source>
</evidence>
<dbReference type="NCBIfam" id="TIGR01417">
    <property type="entry name" value="PTS_I_fam"/>
    <property type="match status" value="1"/>
</dbReference>
<keyword evidence="15 17" id="KW-0460">Magnesium</keyword>